<feature type="compositionally biased region" description="Basic and acidic residues" evidence="1">
    <location>
        <begin position="1"/>
        <end position="12"/>
    </location>
</feature>
<dbReference type="Proteomes" id="UP001500460">
    <property type="component" value="Unassembled WGS sequence"/>
</dbReference>
<organism evidence="2 3">
    <name type="scientific">Streptomyces glaucus</name>
    <dbReference type="NCBI Taxonomy" id="284029"/>
    <lineage>
        <taxon>Bacteria</taxon>
        <taxon>Bacillati</taxon>
        <taxon>Actinomycetota</taxon>
        <taxon>Actinomycetes</taxon>
        <taxon>Kitasatosporales</taxon>
        <taxon>Streptomycetaceae</taxon>
        <taxon>Streptomyces</taxon>
    </lineage>
</organism>
<accession>A0ABP5XDX0</accession>
<feature type="compositionally biased region" description="Polar residues" evidence="1">
    <location>
        <begin position="39"/>
        <end position="51"/>
    </location>
</feature>
<feature type="compositionally biased region" description="Low complexity" evidence="1">
    <location>
        <begin position="94"/>
        <end position="107"/>
    </location>
</feature>
<name>A0ABP5XDX0_9ACTN</name>
<evidence type="ECO:0000256" key="1">
    <source>
        <dbReference type="SAM" id="MobiDB-lite"/>
    </source>
</evidence>
<feature type="compositionally biased region" description="Polar residues" evidence="1">
    <location>
        <begin position="118"/>
        <end position="127"/>
    </location>
</feature>
<proteinExistence type="predicted"/>
<keyword evidence="3" id="KW-1185">Reference proteome</keyword>
<sequence>MPYGRRAADRRPAAGTSGATDAWSAAPTVTGGDRGRQDGTVTSTARTTAIQPTGPLHRPRFHGPGVTPAPACGRSGSGAAYAGVPPVTPPPVTAPRAVAGPVRAAGPSGAGGPGRVQITFSRTSAPSVSAPGSRGSQTVMMR</sequence>
<feature type="region of interest" description="Disordered" evidence="1">
    <location>
        <begin position="92"/>
        <end position="142"/>
    </location>
</feature>
<evidence type="ECO:0008006" key="4">
    <source>
        <dbReference type="Google" id="ProtNLM"/>
    </source>
</evidence>
<protein>
    <recommendedName>
        <fullName evidence="4">Secreted protein</fullName>
    </recommendedName>
</protein>
<reference evidence="3" key="1">
    <citation type="journal article" date="2019" name="Int. J. Syst. Evol. Microbiol.">
        <title>The Global Catalogue of Microorganisms (GCM) 10K type strain sequencing project: providing services to taxonomists for standard genome sequencing and annotation.</title>
        <authorList>
            <consortium name="The Broad Institute Genomics Platform"/>
            <consortium name="The Broad Institute Genome Sequencing Center for Infectious Disease"/>
            <person name="Wu L."/>
            <person name="Ma J."/>
        </authorList>
    </citation>
    <scope>NUCLEOTIDE SEQUENCE [LARGE SCALE GENOMIC DNA]</scope>
    <source>
        <strain evidence="3">JCM 6922</strain>
    </source>
</reference>
<evidence type="ECO:0000313" key="2">
    <source>
        <dbReference type="EMBL" id="GAA2450177.1"/>
    </source>
</evidence>
<comment type="caution">
    <text evidence="2">The sequence shown here is derived from an EMBL/GenBank/DDBJ whole genome shotgun (WGS) entry which is preliminary data.</text>
</comment>
<gene>
    <name evidence="2" type="ORF">GCM10010421_48230</name>
</gene>
<dbReference type="EMBL" id="BAAATK010000037">
    <property type="protein sequence ID" value="GAA2450177.1"/>
    <property type="molecule type" value="Genomic_DNA"/>
</dbReference>
<evidence type="ECO:0000313" key="3">
    <source>
        <dbReference type="Proteomes" id="UP001500460"/>
    </source>
</evidence>
<feature type="region of interest" description="Disordered" evidence="1">
    <location>
        <begin position="1"/>
        <end position="72"/>
    </location>
</feature>